<sequence length="232" mass="24359">MTQFLEQPTGRRAFLGGLTLGGAALALPSCAGLPGFSMVDAVQRLLFLSSERAFGRMLQSDGFWDSQVAQLGLGNLLGTRGDVLSRILTSSLFKNRLEGAFADIAYEGAERAAPLVTEAVRTIGIQNAIDLVRGGPTAATSFLRGSMGTSLVEAMVPELGDAMRVASDPLVGELLRGLTGVDLAGATNRFANNIDNTIWREMGVEEAAIRANPRETNDPLIIGVFGVGGAGY</sequence>
<protein>
    <submittedName>
        <fullName evidence="1">DUF4197 domain-containing protein</fullName>
    </submittedName>
</protein>
<accession>A0A7S8ITZ2</accession>
<dbReference type="KEGG" id="qso:IRL76_08505"/>
<gene>
    <name evidence="1" type="ORF">IRL76_08505</name>
</gene>
<dbReference type="EMBL" id="CP064654">
    <property type="protein sequence ID" value="QPC97937.1"/>
    <property type="molecule type" value="Genomic_DNA"/>
</dbReference>
<dbReference type="RefSeq" id="WP_200980947.1">
    <property type="nucleotide sequence ID" value="NZ_CP064654.1"/>
</dbReference>
<evidence type="ECO:0000313" key="2">
    <source>
        <dbReference type="Proteomes" id="UP000594459"/>
    </source>
</evidence>
<reference evidence="1 2" key="1">
    <citation type="submission" date="2020-11" db="EMBL/GenBank/DDBJ databases">
        <title>The genome sequence of Erythrobacter sp. 6D36.</title>
        <authorList>
            <person name="Liu Y."/>
        </authorList>
    </citation>
    <scope>NUCLEOTIDE SEQUENCE [LARGE SCALE GENOMIC DNA]</scope>
    <source>
        <strain evidence="1 2">6D36</strain>
    </source>
</reference>
<proteinExistence type="predicted"/>
<dbReference type="InterPro" id="IPR006311">
    <property type="entry name" value="TAT_signal"/>
</dbReference>
<dbReference type="Pfam" id="PF13852">
    <property type="entry name" value="DUF4197"/>
    <property type="match status" value="1"/>
</dbReference>
<dbReference type="AlphaFoldDB" id="A0A7S8ITZ2"/>
<dbReference type="Proteomes" id="UP000594459">
    <property type="component" value="Chromosome"/>
</dbReference>
<organism evidence="1 2">
    <name type="scientific">Qipengyuania soli</name>
    <dbReference type="NCBI Taxonomy" id="2782568"/>
    <lineage>
        <taxon>Bacteria</taxon>
        <taxon>Pseudomonadati</taxon>
        <taxon>Pseudomonadota</taxon>
        <taxon>Alphaproteobacteria</taxon>
        <taxon>Sphingomonadales</taxon>
        <taxon>Erythrobacteraceae</taxon>
        <taxon>Qipengyuania</taxon>
    </lineage>
</organism>
<dbReference type="PROSITE" id="PS51318">
    <property type="entry name" value="TAT"/>
    <property type="match status" value="1"/>
</dbReference>
<evidence type="ECO:0000313" key="1">
    <source>
        <dbReference type="EMBL" id="QPC97937.1"/>
    </source>
</evidence>
<keyword evidence="2" id="KW-1185">Reference proteome</keyword>
<name>A0A7S8ITZ2_9SPHN</name>
<dbReference type="InterPro" id="IPR025245">
    <property type="entry name" value="DUF4197"/>
</dbReference>